<name>A0AAV1RHE2_9ROSI</name>
<reference evidence="1 2" key="1">
    <citation type="submission" date="2024-01" db="EMBL/GenBank/DDBJ databases">
        <authorList>
            <person name="Waweru B."/>
        </authorList>
    </citation>
    <scope>NUCLEOTIDE SEQUENCE [LARGE SCALE GENOMIC DNA]</scope>
</reference>
<accession>A0AAV1RHE2</accession>
<proteinExistence type="predicted"/>
<sequence length="272" mass="30462">MRCFLRDADAKQDEDEKMRVEAKVQDCRGSCTLDAIRSRLQDISDTRDPYGIQNVGEGTNPASETLRKMRRSSPHGEERDIIDLENDKTKMVDQLIQLGGCWSAVSIVGMGGIAMGCIGSDSTSRSKNGRRHRRLLELADRAKHGSSRKNVSMVGKEELTISADGFPQLEFLDLNSVKSLAKLNVEASAVPRLQSFKIVNRKRLRMLPEEMKFVTSLRKLGIQEMPRVFVDRLQGEDLQKACTKGTVPAVFHTAGNSISYWNMAHKPEIQRA</sequence>
<comment type="caution">
    <text evidence="1">The sequence shown here is derived from an EMBL/GenBank/DDBJ whole genome shotgun (WGS) entry which is preliminary data.</text>
</comment>
<keyword evidence="2" id="KW-1185">Reference proteome</keyword>
<evidence type="ECO:0000313" key="2">
    <source>
        <dbReference type="Proteomes" id="UP001314170"/>
    </source>
</evidence>
<organism evidence="1 2">
    <name type="scientific">Dovyalis caffra</name>
    <dbReference type="NCBI Taxonomy" id="77055"/>
    <lineage>
        <taxon>Eukaryota</taxon>
        <taxon>Viridiplantae</taxon>
        <taxon>Streptophyta</taxon>
        <taxon>Embryophyta</taxon>
        <taxon>Tracheophyta</taxon>
        <taxon>Spermatophyta</taxon>
        <taxon>Magnoliopsida</taxon>
        <taxon>eudicotyledons</taxon>
        <taxon>Gunneridae</taxon>
        <taxon>Pentapetalae</taxon>
        <taxon>rosids</taxon>
        <taxon>fabids</taxon>
        <taxon>Malpighiales</taxon>
        <taxon>Salicaceae</taxon>
        <taxon>Flacourtieae</taxon>
        <taxon>Dovyalis</taxon>
    </lineage>
</organism>
<dbReference type="InterPro" id="IPR032675">
    <property type="entry name" value="LRR_dom_sf"/>
</dbReference>
<dbReference type="EMBL" id="CAWUPB010000994">
    <property type="protein sequence ID" value="CAK7335870.1"/>
    <property type="molecule type" value="Genomic_DNA"/>
</dbReference>
<evidence type="ECO:0000313" key="1">
    <source>
        <dbReference type="EMBL" id="CAK7335870.1"/>
    </source>
</evidence>
<gene>
    <name evidence="1" type="ORF">DCAF_LOCUS10873</name>
</gene>
<dbReference type="Gene3D" id="3.80.10.10">
    <property type="entry name" value="Ribonuclease Inhibitor"/>
    <property type="match status" value="1"/>
</dbReference>
<dbReference type="Proteomes" id="UP001314170">
    <property type="component" value="Unassembled WGS sequence"/>
</dbReference>
<protein>
    <submittedName>
        <fullName evidence="1">Uncharacterized protein</fullName>
    </submittedName>
</protein>
<dbReference type="AlphaFoldDB" id="A0AAV1RHE2"/>